<proteinExistence type="predicted"/>
<keyword evidence="2" id="KW-1133">Transmembrane helix</keyword>
<dbReference type="Proteomes" id="UP000606786">
    <property type="component" value="Unassembled WGS sequence"/>
</dbReference>
<keyword evidence="4" id="KW-1185">Reference proteome</keyword>
<organism evidence="3 4">
    <name type="scientific">Ceratitis capitata</name>
    <name type="common">Mediterranean fruit fly</name>
    <name type="synonym">Tephritis capitata</name>
    <dbReference type="NCBI Taxonomy" id="7213"/>
    <lineage>
        <taxon>Eukaryota</taxon>
        <taxon>Metazoa</taxon>
        <taxon>Ecdysozoa</taxon>
        <taxon>Arthropoda</taxon>
        <taxon>Hexapoda</taxon>
        <taxon>Insecta</taxon>
        <taxon>Pterygota</taxon>
        <taxon>Neoptera</taxon>
        <taxon>Endopterygota</taxon>
        <taxon>Diptera</taxon>
        <taxon>Brachycera</taxon>
        <taxon>Muscomorpha</taxon>
        <taxon>Tephritoidea</taxon>
        <taxon>Tephritidae</taxon>
        <taxon>Ceratitis</taxon>
        <taxon>Ceratitis</taxon>
    </lineage>
</organism>
<name>A0A811V532_CERCA</name>
<comment type="caution">
    <text evidence="3">The sequence shown here is derived from an EMBL/GenBank/DDBJ whole genome shotgun (WGS) entry which is preliminary data.</text>
</comment>
<gene>
    <name evidence="3" type="ORF">CCAP1982_LOCUS13865</name>
</gene>
<keyword evidence="2" id="KW-0812">Transmembrane</keyword>
<protein>
    <submittedName>
        <fullName evidence="3">(Mediterranean fruit fly) hypothetical protein</fullName>
    </submittedName>
</protein>
<dbReference type="EMBL" id="CAJHJT010000034">
    <property type="protein sequence ID" value="CAD7005505.1"/>
    <property type="molecule type" value="Genomic_DNA"/>
</dbReference>
<feature type="transmembrane region" description="Helical" evidence="2">
    <location>
        <begin position="28"/>
        <end position="58"/>
    </location>
</feature>
<feature type="region of interest" description="Disordered" evidence="1">
    <location>
        <begin position="151"/>
        <end position="186"/>
    </location>
</feature>
<keyword evidence="2" id="KW-0472">Membrane</keyword>
<sequence length="213" mass="23627">MEGNDICAVRSLWESFVENFIRSTVQVFWFHIIAMDMLCGLMISKSAYLSSFVYTAFISNRHLLMHTRIRYKCVFSVIQNTVNSKAKLFTTTVIEKLRRRRGEDEDVLEVTSILLYPFRRLLAEYQAEWHALSNLHYKYYQNNTTTGAGRTLSGSFRSTGSTRGSTGLDTSSVSSGSSDSSGASSASSATTAVGILVVVLVGVLVIFIMVVAD</sequence>
<evidence type="ECO:0000313" key="3">
    <source>
        <dbReference type="EMBL" id="CAD7005505.1"/>
    </source>
</evidence>
<evidence type="ECO:0000313" key="4">
    <source>
        <dbReference type="Proteomes" id="UP000606786"/>
    </source>
</evidence>
<accession>A0A811V532</accession>
<dbReference type="AlphaFoldDB" id="A0A811V532"/>
<reference evidence="3" key="1">
    <citation type="submission" date="2020-11" db="EMBL/GenBank/DDBJ databases">
        <authorList>
            <person name="Whitehead M."/>
        </authorList>
    </citation>
    <scope>NUCLEOTIDE SEQUENCE</scope>
    <source>
        <strain evidence="3">EGII</strain>
    </source>
</reference>
<evidence type="ECO:0000256" key="2">
    <source>
        <dbReference type="SAM" id="Phobius"/>
    </source>
</evidence>
<feature type="transmembrane region" description="Helical" evidence="2">
    <location>
        <begin position="192"/>
        <end position="212"/>
    </location>
</feature>
<evidence type="ECO:0000256" key="1">
    <source>
        <dbReference type="SAM" id="MobiDB-lite"/>
    </source>
</evidence>